<accession>A0A834DP83</accession>
<protein>
    <submittedName>
        <fullName evidence="2">Uncharacterized protein</fullName>
    </submittedName>
</protein>
<sequence length="163" mass="17015">MTRLPCECASGARVLPCRSPPADCCTWAVTLESGTVLQPHALLSVVLASARPSPSTVSTWWPGCCRSLSVLVLSSTLQDLVPVAPGRSFHRAEWLGGTGLKRLSLDDHETLPWTCPTGPLGVGGRSSGPRASDVGTTGSGDGPGHGRTARPGRKVSQQEGHRI</sequence>
<organism evidence="2 3">
    <name type="scientific">Phyllostomus discolor</name>
    <name type="common">pale spear-nosed bat</name>
    <dbReference type="NCBI Taxonomy" id="89673"/>
    <lineage>
        <taxon>Eukaryota</taxon>
        <taxon>Metazoa</taxon>
        <taxon>Chordata</taxon>
        <taxon>Craniata</taxon>
        <taxon>Vertebrata</taxon>
        <taxon>Euteleostomi</taxon>
        <taxon>Mammalia</taxon>
        <taxon>Eutheria</taxon>
        <taxon>Laurasiatheria</taxon>
        <taxon>Chiroptera</taxon>
        <taxon>Yangochiroptera</taxon>
        <taxon>Phyllostomidae</taxon>
        <taxon>Phyllostominae</taxon>
        <taxon>Phyllostomus</taxon>
    </lineage>
</organism>
<comment type="caution">
    <text evidence="2">The sequence shown here is derived from an EMBL/GenBank/DDBJ whole genome shotgun (WGS) entry which is preliminary data.</text>
</comment>
<gene>
    <name evidence="2" type="ORF">HJG60_008178</name>
</gene>
<evidence type="ECO:0000313" key="3">
    <source>
        <dbReference type="Proteomes" id="UP000664940"/>
    </source>
</evidence>
<dbReference type="AlphaFoldDB" id="A0A834DP83"/>
<feature type="region of interest" description="Disordered" evidence="1">
    <location>
        <begin position="114"/>
        <end position="163"/>
    </location>
</feature>
<evidence type="ECO:0000256" key="1">
    <source>
        <dbReference type="SAM" id="MobiDB-lite"/>
    </source>
</evidence>
<name>A0A834DP83_9CHIR</name>
<dbReference type="Proteomes" id="UP000664940">
    <property type="component" value="Unassembled WGS sequence"/>
</dbReference>
<reference evidence="2 3" key="1">
    <citation type="journal article" date="2020" name="Nature">
        <title>Six reference-quality genomes reveal evolution of bat adaptations.</title>
        <authorList>
            <person name="Jebb D."/>
            <person name="Huang Z."/>
            <person name="Pippel M."/>
            <person name="Hughes G.M."/>
            <person name="Lavrichenko K."/>
            <person name="Devanna P."/>
            <person name="Winkler S."/>
            <person name="Jermiin L.S."/>
            <person name="Skirmuntt E.C."/>
            <person name="Katzourakis A."/>
            <person name="Burkitt-Gray L."/>
            <person name="Ray D.A."/>
            <person name="Sullivan K.A.M."/>
            <person name="Roscito J.G."/>
            <person name="Kirilenko B.M."/>
            <person name="Davalos L.M."/>
            <person name="Corthals A.P."/>
            <person name="Power M.L."/>
            <person name="Jones G."/>
            <person name="Ransome R.D."/>
            <person name="Dechmann D.K.N."/>
            <person name="Locatelli A.G."/>
            <person name="Puechmaille S.J."/>
            <person name="Fedrigo O."/>
            <person name="Jarvis E.D."/>
            <person name="Hiller M."/>
            <person name="Vernes S.C."/>
            <person name="Myers E.W."/>
            <person name="Teeling E.C."/>
        </authorList>
    </citation>
    <scope>NUCLEOTIDE SEQUENCE [LARGE SCALE GENOMIC DNA]</scope>
    <source>
        <strain evidence="2">Bat1K_MPI-CBG_1</strain>
    </source>
</reference>
<evidence type="ECO:0000313" key="2">
    <source>
        <dbReference type="EMBL" id="KAF6088326.1"/>
    </source>
</evidence>
<dbReference type="EMBL" id="JABVXQ010000010">
    <property type="protein sequence ID" value="KAF6088326.1"/>
    <property type="molecule type" value="Genomic_DNA"/>
</dbReference>
<proteinExistence type="predicted"/>